<reference evidence="8" key="1">
    <citation type="submission" date="2022-06" db="EMBL/GenBank/DDBJ databases">
        <title>Sequencing the genomes of 1000 actinobacteria strains.</title>
        <authorList>
            <person name="Klenk H.-P."/>
        </authorList>
    </citation>
    <scope>NUCLEOTIDE SEQUENCE</scope>
    <source>
        <strain evidence="8">DSM 46694</strain>
    </source>
</reference>
<evidence type="ECO:0000256" key="5">
    <source>
        <dbReference type="PROSITE-ProRule" id="PRU00339"/>
    </source>
</evidence>
<dbReference type="InterPro" id="IPR005158">
    <property type="entry name" value="BTAD"/>
</dbReference>
<dbReference type="InterPro" id="IPR051677">
    <property type="entry name" value="AfsR-DnrI-RedD_regulator"/>
</dbReference>
<dbReference type="GO" id="GO:0003677">
    <property type="term" value="F:DNA binding"/>
    <property type="evidence" value="ECO:0007669"/>
    <property type="project" value="UniProtKB-UniRule"/>
</dbReference>
<dbReference type="Pfam" id="PF13374">
    <property type="entry name" value="TPR_10"/>
    <property type="match status" value="1"/>
</dbReference>
<dbReference type="RefSeq" id="WP_253744541.1">
    <property type="nucleotide sequence ID" value="NZ_BAABKA010000015.1"/>
</dbReference>
<dbReference type="InterPro" id="IPR011990">
    <property type="entry name" value="TPR-like_helical_dom_sf"/>
</dbReference>
<feature type="DNA-binding region" description="OmpR/PhoB-type" evidence="6">
    <location>
        <begin position="1"/>
        <end position="95"/>
    </location>
</feature>
<evidence type="ECO:0000256" key="2">
    <source>
        <dbReference type="ARBA" id="ARBA00023015"/>
    </source>
</evidence>
<dbReference type="InterPro" id="IPR027417">
    <property type="entry name" value="P-loop_NTPase"/>
</dbReference>
<gene>
    <name evidence="8" type="ORF">HD597_004433</name>
</gene>
<dbReference type="Gene3D" id="1.25.40.10">
    <property type="entry name" value="Tetratricopeptide repeat domain"/>
    <property type="match status" value="2"/>
</dbReference>
<dbReference type="SMART" id="SM01043">
    <property type="entry name" value="BTAD"/>
    <property type="match status" value="1"/>
</dbReference>
<dbReference type="SUPFAM" id="SSF46894">
    <property type="entry name" value="C-terminal effector domain of the bipartite response regulators"/>
    <property type="match status" value="1"/>
</dbReference>
<dbReference type="CDD" id="cd15831">
    <property type="entry name" value="BTAD"/>
    <property type="match status" value="1"/>
</dbReference>
<evidence type="ECO:0000256" key="3">
    <source>
        <dbReference type="ARBA" id="ARBA00023125"/>
    </source>
</evidence>
<evidence type="ECO:0000313" key="9">
    <source>
        <dbReference type="Proteomes" id="UP001139648"/>
    </source>
</evidence>
<evidence type="ECO:0000259" key="7">
    <source>
        <dbReference type="PROSITE" id="PS51755"/>
    </source>
</evidence>
<keyword evidence="4" id="KW-0804">Transcription</keyword>
<dbReference type="AlphaFoldDB" id="A0A9X2K1X4"/>
<dbReference type="SMART" id="SM00028">
    <property type="entry name" value="TPR"/>
    <property type="match status" value="4"/>
</dbReference>
<dbReference type="PANTHER" id="PTHR35807">
    <property type="entry name" value="TRANSCRIPTIONAL REGULATOR REDD-RELATED"/>
    <property type="match status" value="1"/>
</dbReference>
<keyword evidence="5" id="KW-0802">TPR repeat</keyword>
<dbReference type="SMART" id="SM00862">
    <property type="entry name" value="Trans_reg_C"/>
    <property type="match status" value="1"/>
</dbReference>
<comment type="similarity">
    <text evidence="1">Belongs to the AfsR/DnrI/RedD regulatory family.</text>
</comment>
<dbReference type="Gene3D" id="1.10.10.10">
    <property type="entry name" value="Winged helix-like DNA-binding domain superfamily/Winged helix DNA-binding domain"/>
    <property type="match status" value="1"/>
</dbReference>
<evidence type="ECO:0000256" key="6">
    <source>
        <dbReference type="PROSITE-ProRule" id="PRU01091"/>
    </source>
</evidence>
<dbReference type="GO" id="GO:0006355">
    <property type="term" value="P:regulation of DNA-templated transcription"/>
    <property type="evidence" value="ECO:0007669"/>
    <property type="project" value="InterPro"/>
</dbReference>
<sequence length="938" mass="101737">MNDARFRVLGPIGLSRGGVVDRPSTPQQRTVLATLLLTPGHVVSAGKLVTALWGENPPSAARNSIQVQISRLRQFLKQHDAAELTTSSSGYALVAEPESVDLHRFRQFVRAAQAAGPATAAGLLECALNEWSGLPFADAAGDWLANTMVPALEEERLAAVESLAELDLEAGRYEHVVLALTPLHPHHPLRERMAALLLTALHRSGRRADALRLYRRVREQFVAELGLEPGAELQRAHLEALGCETGTDRRSDASPSQPGWEVPCQLPPDVEHFTGRWAETAQLQSHLDAFSSGDAGSPLICLIAGMGGVGKSALAVRWCLANRRRFPDGQLHLDLRGFGPDDAPVTPGDALRTMLESLGVPATRIPATFDARVGMFRGLLADRRMIIVLDNARDSEQVRSLIPGSPGSLVVITSRNVLPDLVVGYAVRLVTLDPLTAEHAGELIIRRLADIATTLEQATLQKIIDVCGGLPLALNIVLARMVAHAHDPASVMSDDLARPEHRLEAFSLGEDRSDLEAVFSWSLRSLTPDAGRLFRLLGLHVNPEITLAAAASLLGTDLSRARRVMSELVRSHLISSLGQDRFGAHDLVWAYACGLAVTEIGPAGKDAARRRVLDHYLHSAMRGDLLLNPFFQIPLSVPVPGEGVAVCEFTDSEAATRWFHAERRVLISAVEESAGAGANVPTWQFARAVRTYFYRYGRLPEQARIHELALTAALRGGEDLPRAYSHFGLGQALNRLGRFAESRDHLERALALYRDADEAVGMAVVETELSVLSGQQGENEEALAHSLEALRVCRLIGHRAGEAMALNNVGWYSAQLGDLATARDHCAQAHMLLERLGDAMGAAAALDSLAFVHRSLGEPDQAVVYYQQALRMRAGHELIYEAETLAQMAEAQLLAGSSDAALESLGRALILFRNISPADASRIETRLAELEAECDRRS</sequence>
<dbReference type="Pfam" id="PF03704">
    <property type="entry name" value="BTAD"/>
    <property type="match status" value="1"/>
</dbReference>
<evidence type="ECO:0000256" key="4">
    <source>
        <dbReference type="ARBA" id="ARBA00023163"/>
    </source>
</evidence>
<dbReference type="InterPro" id="IPR016032">
    <property type="entry name" value="Sig_transdc_resp-reg_C-effctor"/>
</dbReference>
<dbReference type="GO" id="GO:0000160">
    <property type="term" value="P:phosphorelay signal transduction system"/>
    <property type="evidence" value="ECO:0007669"/>
    <property type="project" value="InterPro"/>
</dbReference>
<evidence type="ECO:0000256" key="1">
    <source>
        <dbReference type="ARBA" id="ARBA00005820"/>
    </source>
</evidence>
<proteinExistence type="inferred from homology"/>
<dbReference type="InterPro" id="IPR036388">
    <property type="entry name" value="WH-like_DNA-bd_sf"/>
</dbReference>
<dbReference type="SUPFAM" id="SSF48452">
    <property type="entry name" value="TPR-like"/>
    <property type="match status" value="3"/>
</dbReference>
<dbReference type="Gene3D" id="3.40.50.300">
    <property type="entry name" value="P-loop containing nucleotide triphosphate hydrolases"/>
    <property type="match status" value="1"/>
</dbReference>
<name>A0A9X2K1X4_9ACTN</name>
<keyword evidence="2" id="KW-0805">Transcription regulation</keyword>
<protein>
    <submittedName>
        <fullName evidence="8">DNA-binding SARP family transcriptional activator/tetratricopeptide (TPR) repeat protein</fullName>
    </submittedName>
</protein>
<evidence type="ECO:0000313" key="8">
    <source>
        <dbReference type="EMBL" id="MCP2357413.1"/>
    </source>
</evidence>
<organism evidence="8 9">
    <name type="scientific">Nonomuraea thailandensis</name>
    <dbReference type="NCBI Taxonomy" id="1188745"/>
    <lineage>
        <taxon>Bacteria</taxon>
        <taxon>Bacillati</taxon>
        <taxon>Actinomycetota</taxon>
        <taxon>Actinomycetes</taxon>
        <taxon>Streptosporangiales</taxon>
        <taxon>Streptosporangiaceae</taxon>
        <taxon>Nonomuraea</taxon>
    </lineage>
</organism>
<dbReference type="Pfam" id="PF13424">
    <property type="entry name" value="TPR_12"/>
    <property type="match status" value="1"/>
</dbReference>
<keyword evidence="9" id="KW-1185">Reference proteome</keyword>
<dbReference type="Pfam" id="PF00486">
    <property type="entry name" value="Trans_reg_C"/>
    <property type="match status" value="1"/>
</dbReference>
<dbReference type="InterPro" id="IPR019734">
    <property type="entry name" value="TPR_rpt"/>
</dbReference>
<feature type="repeat" description="TPR" evidence="5">
    <location>
        <begin position="843"/>
        <end position="876"/>
    </location>
</feature>
<dbReference type="Proteomes" id="UP001139648">
    <property type="component" value="Unassembled WGS sequence"/>
</dbReference>
<dbReference type="PRINTS" id="PR00364">
    <property type="entry name" value="DISEASERSIST"/>
</dbReference>
<accession>A0A9X2K1X4</accession>
<dbReference type="InterPro" id="IPR001867">
    <property type="entry name" value="OmpR/PhoB-type_DNA-bd"/>
</dbReference>
<dbReference type="SUPFAM" id="SSF52540">
    <property type="entry name" value="P-loop containing nucleoside triphosphate hydrolases"/>
    <property type="match status" value="1"/>
</dbReference>
<comment type="caution">
    <text evidence="8">The sequence shown here is derived from an EMBL/GenBank/DDBJ whole genome shotgun (WGS) entry which is preliminary data.</text>
</comment>
<dbReference type="EMBL" id="JAMZEB010000002">
    <property type="protein sequence ID" value="MCP2357413.1"/>
    <property type="molecule type" value="Genomic_DNA"/>
</dbReference>
<dbReference type="PANTHER" id="PTHR35807:SF1">
    <property type="entry name" value="TRANSCRIPTIONAL REGULATOR REDD"/>
    <property type="match status" value="1"/>
</dbReference>
<dbReference type="PROSITE" id="PS51755">
    <property type="entry name" value="OMPR_PHOB"/>
    <property type="match status" value="1"/>
</dbReference>
<feature type="domain" description="OmpR/PhoB-type" evidence="7">
    <location>
        <begin position="1"/>
        <end position="95"/>
    </location>
</feature>
<keyword evidence="3 6" id="KW-0238">DNA-binding</keyword>
<dbReference type="PROSITE" id="PS50005">
    <property type="entry name" value="TPR"/>
    <property type="match status" value="1"/>
</dbReference>